<feature type="region of interest" description="Disordered" evidence="6">
    <location>
        <begin position="1932"/>
        <end position="1978"/>
    </location>
</feature>
<evidence type="ECO:0000256" key="4">
    <source>
        <dbReference type="ARBA" id="ARBA00022840"/>
    </source>
</evidence>
<dbReference type="PROSITE" id="PS51194">
    <property type="entry name" value="HELICASE_CTER"/>
    <property type="match status" value="1"/>
</dbReference>
<dbReference type="GO" id="GO:0004386">
    <property type="term" value="F:helicase activity"/>
    <property type="evidence" value="ECO:0007669"/>
    <property type="project" value="UniProtKB-KW"/>
</dbReference>
<evidence type="ECO:0000259" key="8">
    <source>
        <dbReference type="PROSITE" id="PS51194"/>
    </source>
</evidence>
<keyword evidence="1" id="KW-0547">Nucleotide-binding</keyword>
<dbReference type="SMART" id="SM00490">
    <property type="entry name" value="HELICc"/>
    <property type="match status" value="1"/>
</dbReference>
<dbReference type="InterPro" id="IPR014001">
    <property type="entry name" value="Helicase_ATP-bd"/>
</dbReference>
<dbReference type="Gene3D" id="1.20.5.2050">
    <property type="match status" value="2"/>
</dbReference>
<gene>
    <name evidence="9" type="ORF">PGLA1383_LOCUS26192</name>
</gene>
<dbReference type="Pfam" id="PF00271">
    <property type="entry name" value="Helicase_C"/>
    <property type="match status" value="1"/>
</dbReference>
<comment type="caution">
    <text evidence="9">The sequence shown here is derived from an EMBL/GenBank/DDBJ whole genome shotgun (WGS) entry which is preliminary data.</text>
</comment>
<dbReference type="InterPro" id="IPR011545">
    <property type="entry name" value="DEAD/DEAH_box_helicase_dom"/>
</dbReference>
<dbReference type="Proteomes" id="UP000654075">
    <property type="component" value="Unassembled WGS sequence"/>
</dbReference>
<dbReference type="PROSITE" id="PS51192">
    <property type="entry name" value="HELICASE_ATP_BIND_1"/>
    <property type="match status" value="1"/>
</dbReference>
<dbReference type="Gene3D" id="1.20.120.1080">
    <property type="match status" value="1"/>
</dbReference>
<evidence type="ECO:0000256" key="2">
    <source>
        <dbReference type="ARBA" id="ARBA00022801"/>
    </source>
</evidence>
<evidence type="ECO:0008006" key="11">
    <source>
        <dbReference type="Google" id="ProtNLM"/>
    </source>
</evidence>
<dbReference type="FunFam" id="3.40.50.300:FF:000725">
    <property type="entry name" value="probable ATP-dependent RNA helicase DHX34"/>
    <property type="match status" value="1"/>
</dbReference>
<dbReference type="InterPro" id="IPR027417">
    <property type="entry name" value="P-loop_NTPase"/>
</dbReference>
<dbReference type="InterPro" id="IPR007502">
    <property type="entry name" value="Helicase-assoc_dom"/>
</dbReference>
<dbReference type="SUPFAM" id="SSF52833">
    <property type="entry name" value="Thioredoxin-like"/>
    <property type="match status" value="1"/>
</dbReference>
<feature type="region of interest" description="Disordered" evidence="6">
    <location>
        <begin position="210"/>
        <end position="233"/>
    </location>
</feature>
<dbReference type="GO" id="GO:0016787">
    <property type="term" value="F:hydrolase activity"/>
    <property type="evidence" value="ECO:0007669"/>
    <property type="project" value="UniProtKB-KW"/>
</dbReference>
<dbReference type="PANTHER" id="PTHR18934:SF221">
    <property type="entry name" value="ATP-DEPENDENT RNA HELICASE DHX34-RELATED"/>
    <property type="match status" value="1"/>
</dbReference>
<evidence type="ECO:0000256" key="3">
    <source>
        <dbReference type="ARBA" id="ARBA00022806"/>
    </source>
</evidence>
<evidence type="ECO:0000259" key="7">
    <source>
        <dbReference type="PROSITE" id="PS51192"/>
    </source>
</evidence>
<name>A0A813F202_POLGL</name>
<dbReference type="InterPro" id="IPR036249">
    <property type="entry name" value="Thioredoxin-like_sf"/>
</dbReference>
<dbReference type="OrthoDB" id="3363059at2759"/>
<sequence length="2010" mass="222901">MPSVSIEHGRVRMIDIEIEPSRSQYAPEHQMAQNVTCKFMSLHLCAQLRRFQVRGASNVYAGKGQWRECPKCEALVIQAPNINRTVHDLKFCACLTEDVSKWARRWPLSTPAPASQRLRTDLVSAVPLKMHWQVDADELEDVSARCTVMGLPTFQVYKGGEQVGSVTGGDEEKMEVQMMEKKVQKDLVMHSCQMLADVFPADRLHANSSVARKPASDSPLRQSINRQPGTRNRLLTRPGGVSIARMFCIAAFVPTGRFIGYCTASFGSTLMSRASGLSPANLCNGIGHIGNFTSFRFANIRILDTLLTCRLTADAEHQRTFKWGIGSKFRMESANRFTPVHKPHPMNNVVRDDYYDSDNPSVVWEDLREGWEVYWYENHKLTAKPFPVKKYGIERSKSEAFAFYEELKVADKLGQRPKIEQPQDGVFYDQRMQSWVCFFHRDGRPHSRCFAATKFGFEGAKSLAIAKQNDPVGGVLQTRGGGGTPLALKEKGKTPQAPYQACKFVSLAVVVATVSLRHYPDSFVSPVAPVASVARGGVARAVSQSSRLPGSSPSLQLCELFETPGQGPKRSSFSSFGVAGAILCLSSIYVCQLWSTQAFCTINSYQCFQSLRRSLRRLAVPSRRCTMVADSAFNAHASTMSTEHLMSYPRTLVTSAQLRCSNDDKTVSVILFSPEARICRQDSKADLTNRYPLLQASSAAELEAGESRNLAYLRLKRLWEERRDSVARSFFAPSGLLESEGEQQDFEVFLERYLGFLRRQAPDFGLPPDAAVSMLPREHQGSGLSAAQRAAAALPRVFDQRFRHNFALTGSRGRSRSTAQQASADEVVGSLDTALFRGLVQHYEDFKQKQAVQKVRKLQSVAQGLPAASMRQQIVEAVRKHQVVLVAGDTGCGKSTQVPQFLMEAGFRNIVVTQPRRIAAVSLARRVSHERLQGSGSAIGHQIRFDSTQTKNTRILFVTEGILLRRLEADAEASEFDVVVVDEVHERHLVVDLLLGILREVVRSRRKNLKLVLMSATLQRDLFASFFGLVPEAIVEIPGRAFPVEAEHIALPDEPQTLRTDVIKRGKRRSQFDCEPFIEVLRRIEKSAGDDERGDVLIFVPGAFEIEALVGAVAEFATRSRRWLPLPLHSQMPIEQQDKVFDLAPQGVRKVIVSTNIAETSVTIDGVRFVVDGGKMRGLDVDAASAVRHLSERWVSQASADQRKGRAGRTGPGRCFRLFSERLMGEMERYTPPEVHRAALEGPLLQVLALGFELHHFRLPESPRLEAAAAALQRLLLMRAILQLDWAALGTPAPSAPPEGACFVDIDGPVPVAGGWLSGFGVRGADSLLRDLGLLSSITPKYRLALTPMGRVLSRLPVDVGVGKMLLLSLVFSVQGASVILASAVGLHSPRVQKQGERCQGRWVHDHKLGDPFTTLQVYQAWLRERSRRQGGNDTQSRQWCREQGVDERTLFELNKLNVQLCELLKDGAGGADSSGCRVGAKLRQDRMERLEAAMARTGGDEEDATTNGDAFAISKEEREALKAELEELKQKENARQRRRLTFEEGEGALVEDERGLGYSMEDTNFHYSGDDDANKSGGEGNPNRELNRRKKRPKSGAKGQGKGKVRLPQNDGLTERMRRRNIEFELKYGSHSHTARALAPLSGRQEELLQLVVACSLYPNLGLPHENNRERSAAECVFHTRQVPFANLHPSSSLYPELSNCLGPHEGLMFGSILQTHMPFMTHVTRCPVLPVSLLCPAIVDVADDCRMLICDEWLQFSFEDPEEAICLLEDAALLRRAMHRALDQQIVDLFEADCDDDVFFEDLAGPDSAALPAAAPARLLRALRSSGVEAAQLRGKDLEDRALALWHRRAQCRWQTLMPNEYVAFREASGKGATTNAQTSGPFCWLRFGTVLDDLKPDSSLVSDHLAVAWQCPRCRHTFRFTRRDIGQHTSQCDGDGADGHTQPTTAEEVCGEGRGQPAANAAMARPSQETSADQPPAIGWRCDECGSTLPVGCSALDILRHRRSHGL</sequence>
<dbReference type="Gene3D" id="3.40.50.300">
    <property type="entry name" value="P-loop containing nucleotide triphosphate hydrolases"/>
    <property type="match status" value="2"/>
</dbReference>
<dbReference type="CDD" id="cd18791">
    <property type="entry name" value="SF2_C_RHA"/>
    <property type="match status" value="1"/>
</dbReference>
<feature type="coiled-coil region" evidence="5">
    <location>
        <begin position="1512"/>
        <end position="1539"/>
    </location>
</feature>
<dbReference type="EMBL" id="CAJNNV010022760">
    <property type="protein sequence ID" value="CAE8608324.1"/>
    <property type="molecule type" value="Genomic_DNA"/>
</dbReference>
<keyword evidence="2" id="KW-0378">Hydrolase</keyword>
<feature type="compositionally biased region" description="Basic residues" evidence="6">
    <location>
        <begin position="1588"/>
        <end position="1606"/>
    </location>
</feature>
<dbReference type="CDD" id="cd02947">
    <property type="entry name" value="TRX_family"/>
    <property type="match status" value="1"/>
</dbReference>
<feature type="domain" description="Helicase C-terminal" evidence="8">
    <location>
        <begin position="1076"/>
        <end position="1251"/>
    </location>
</feature>
<evidence type="ECO:0000256" key="1">
    <source>
        <dbReference type="ARBA" id="ARBA00022741"/>
    </source>
</evidence>
<dbReference type="Gene3D" id="3.40.30.10">
    <property type="entry name" value="Glutaredoxin"/>
    <property type="match status" value="1"/>
</dbReference>
<protein>
    <recommendedName>
        <fullName evidence="11">RNA helicase</fullName>
    </recommendedName>
</protein>
<keyword evidence="10" id="KW-1185">Reference proteome</keyword>
<evidence type="ECO:0000313" key="10">
    <source>
        <dbReference type="Proteomes" id="UP000654075"/>
    </source>
</evidence>
<feature type="domain" description="Helicase ATP-binding" evidence="7">
    <location>
        <begin position="875"/>
        <end position="1036"/>
    </location>
</feature>
<dbReference type="PANTHER" id="PTHR18934">
    <property type="entry name" value="ATP-DEPENDENT RNA HELICASE"/>
    <property type="match status" value="1"/>
</dbReference>
<dbReference type="SUPFAM" id="SSF52540">
    <property type="entry name" value="P-loop containing nucleoside triphosphate hydrolases"/>
    <property type="match status" value="1"/>
</dbReference>
<dbReference type="SMART" id="SM00487">
    <property type="entry name" value="DEXDc"/>
    <property type="match status" value="1"/>
</dbReference>
<evidence type="ECO:0000256" key="5">
    <source>
        <dbReference type="SAM" id="Coils"/>
    </source>
</evidence>
<evidence type="ECO:0000256" key="6">
    <source>
        <dbReference type="SAM" id="MobiDB-lite"/>
    </source>
</evidence>
<proteinExistence type="predicted"/>
<reference evidence="9" key="1">
    <citation type="submission" date="2021-02" db="EMBL/GenBank/DDBJ databases">
        <authorList>
            <person name="Dougan E. K."/>
            <person name="Rhodes N."/>
            <person name="Thang M."/>
            <person name="Chan C."/>
        </authorList>
    </citation>
    <scope>NUCLEOTIDE SEQUENCE</scope>
</reference>
<dbReference type="Pfam" id="PF00270">
    <property type="entry name" value="DEAD"/>
    <property type="match status" value="1"/>
</dbReference>
<keyword evidence="3" id="KW-0347">Helicase</keyword>
<accession>A0A813F202</accession>
<dbReference type="GO" id="GO:0003723">
    <property type="term" value="F:RNA binding"/>
    <property type="evidence" value="ECO:0007669"/>
    <property type="project" value="TreeGrafter"/>
</dbReference>
<evidence type="ECO:0000313" key="9">
    <source>
        <dbReference type="EMBL" id="CAE8608324.1"/>
    </source>
</evidence>
<dbReference type="GO" id="GO:0005524">
    <property type="term" value="F:ATP binding"/>
    <property type="evidence" value="ECO:0007669"/>
    <property type="project" value="UniProtKB-KW"/>
</dbReference>
<dbReference type="SMART" id="SM00847">
    <property type="entry name" value="HA2"/>
    <property type="match status" value="1"/>
</dbReference>
<dbReference type="InterPro" id="IPR001650">
    <property type="entry name" value="Helicase_C-like"/>
</dbReference>
<keyword evidence="5" id="KW-0175">Coiled coil</keyword>
<feature type="region of interest" description="Disordered" evidence="6">
    <location>
        <begin position="1553"/>
        <end position="1615"/>
    </location>
</feature>
<keyword evidence="4" id="KW-0067">ATP-binding</keyword>
<organism evidence="9 10">
    <name type="scientific">Polarella glacialis</name>
    <name type="common">Dinoflagellate</name>
    <dbReference type="NCBI Taxonomy" id="89957"/>
    <lineage>
        <taxon>Eukaryota</taxon>
        <taxon>Sar</taxon>
        <taxon>Alveolata</taxon>
        <taxon>Dinophyceae</taxon>
        <taxon>Suessiales</taxon>
        <taxon>Suessiaceae</taxon>
        <taxon>Polarella</taxon>
    </lineage>
</organism>
<feature type="compositionally biased region" description="Polar residues" evidence="6">
    <location>
        <begin position="219"/>
        <end position="230"/>
    </location>
</feature>